<dbReference type="EMBL" id="SIXF01000058">
    <property type="protein sequence ID" value="TBO35944.1"/>
    <property type="molecule type" value="Genomic_DNA"/>
</dbReference>
<sequence length="181" mass="20226">MTISKTYNQPSAKINIYEILDAFGTEIYDLGLLPDGWDSGVGKAISLDMINRALHVYNSLKTAGLDYEVMPFANGTLKLTFALRDHFLIVHVLVDSYNYAYEKGEGFEYEEISENENVSLTQLKDILSEIKNKCSLFVPLTSQNLAVEENVSMIVSRQWVGVSPSLIKNASVATESRYVSI</sequence>
<keyword evidence="2" id="KW-1185">Reference proteome</keyword>
<organism evidence="1 2">
    <name type="scientific">Pedobacter kyonggii</name>
    <dbReference type="NCBI Taxonomy" id="1926871"/>
    <lineage>
        <taxon>Bacteria</taxon>
        <taxon>Pseudomonadati</taxon>
        <taxon>Bacteroidota</taxon>
        <taxon>Sphingobacteriia</taxon>
        <taxon>Sphingobacteriales</taxon>
        <taxon>Sphingobacteriaceae</taxon>
        <taxon>Pedobacter</taxon>
    </lineage>
</organism>
<evidence type="ECO:0000313" key="1">
    <source>
        <dbReference type="EMBL" id="TBO35944.1"/>
    </source>
</evidence>
<gene>
    <name evidence="1" type="ORF">EYS08_25390</name>
</gene>
<dbReference type="Proteomes" id="UP000291819">
    <property type="component" value="Unassembled WGS sequence"/>
</dbReference>
<reference evidence="1 2" key="1">
    <citation type="submission" date="2019-02" db="EMBL/GenBank/DDBJ databases">
        <title>Pedobacter kyonggii whole genome sequence analysis.</title>
        <authorList>
            <person name="Dahal R.H."/>
        </authorList>
    </citation>
    <scope>NUCLEOTIDE SEQUENCE [LARGE SCALE GENOMIC DNA]</scope>
    <source>
        <strain evidence="1 2">K-4-11-1</strain>
    </source>
</reference>
<comment type="caution">
    <text evidence="1">The sequence shown here is derived from an EMBL/GenBank/DDBJ whole genome shotgun (WGS) entry which is preliminary data.</text>
</comment>
<name>A0A4Q9H3J2_9SPHI</name>
<evidence type="ECO:0000313" key="2">
    <source>
        <dbReference type="Proteomes" id="UP000291819"/>
    </source>
</evidence>
<dbReference type="RefSeq" id="WP_131032688.1">
    <property type="nucleotide sequence ID" value="NZ_SIXF01000058.1"/>
</dbReference>
<proteinExistence type="predicted"/>
<protein>
    <submittedName>
        <fullName evidence="1">Uncharacterized protein</fullName>
    </submittedName>
</protein>
<dbReference type="AlphaFoldDB" id="A0A4Q9H3J2"/>
<accession>A0A4Q9H3J2</accession>